<dbReference type="Proteomes" id="UP000283095">
    <property type="component" value="Chromosome"/>
</dbReference>
<feature type="transmembrane region" description="Helical" evidence="1">
    <location>
        <begin position="9"/>
        <end position="28"/>
    </location>
</feature>
<evidence type="ECO:0000313" key="2">
    <source>
        <dbReference type="EMBL" id="AZV43670.1"/>
    </source>
</evidence>
<keyword evidence="1" id="KW-1133">Transmembrane helix</keyword>
<name>A0A3Q9RPC1_9BACI</name>
<protein>
    <submittedName>
        <fullName evidence="2">Uncharacterized protein</fullName>
    </submittedName>
</protein>
<dbReference type="RefSeq" id="WP_127760798.1">
    <property type="nucleotide sequence ID" value="NZ_CP026095.1"/>
</dbReference>
<dbReference type="AlphaFoldDB" id="A0A3Q9RPC1"/>
<organism evidence="2 3">
    <name type="scientific">Peribacillus asahii</name>
    <dbReference type="NCBI Taxonomy" id="228899"/>
    <lineage>
        <taxon>Bacteria</taxon>
        <taxon>Bacillati</taxon>
        <taxon>Bacillota</taxon>
        <taxon>Bacilli</taxon>
        <taxon>Bacillales</taxon>
        <taxon>Bacillaceae</taxon>
        <taxon>Peribacillus</taxon>
    </lineage>
</organism>
<keyword evidence="1" id="KW-0812">Transmembrane</keyword>
<gene>
    <name evidence="2" type="ORF">BAOM_3061</name>
</gene>
<dbReference type="KEGG" id="pasa:BAOM_3061"/>
<sequence>MEKFLSNKMTLPILIFFVGIFNSGFNLNKTINEAWWYTLLPLFIGLFWGMAIIAIEQFKYFNDID</sequence>
<keyword evidence="1" id="KW-0472">Membrane</keyword>
<evidence type="ECO:0000256" key="1">
    <source>
        <dbReference type="SAM" id="Phobius"/>
    </source>
</evidence>
<proteinExistence type="predicted"/>
<evidence type="ECO:0000313" key="3">
    <source>
        <dbReference type="Proteomes" id="UP000283095"/>
    </source>
</evidence>
<reference evidence="2 3" key="1">
    <citation type="submission" date="2018-01" db="EMBL/GenBank/DDBJ databases">
        <title>Bacillus asahii Genome sequencing and assembly.</title>
        <authorList>
            <person name="Jiang H."/>
            <person name="Feng Y."/>
            <person name="Zhao F."/>
            <person name="Lin X."/>
        </authorList>
    </citation>
    <scope>NUCLEOTIDE SEQUENCE [LARGE SCALE GENOMIC DNA]</scope>
    <source>
        <strain evidence="2 3">OM18</strain>
    </source>
</reference>
<dbReference type="EMBL" id="CP026095">
    <property type="protein sequence ID" value="AZV43670.1"/>
    <property type="molecule type" value="Genomic_DNA"/>
</dbReference>
<feature type="transmembrane region" description="Helical" evidence="1">
    <location>
        <begin position="34"/>
        <end position="55"/>
    </location>
</feature>
<accession>A0A3Q9RPC1</accession>